<proteinExistence type="predicted"/>
<dbReference type="GO" id="GO:0005507">
    <property type="term" value="F:copper ion binding"/>
    <property type="evidence" value="ECO:0007669"/>
    <property type="project" value="InterPro"/>
</dbReference>
<comment type="caution">
    <text evidence="2">The sequence shown here is derived from an EMBL/GenBank/DDBJ whole genome shotgun (WGS) entry which is preliminary data.</text>
</comment>
<sequence>MKMKRFTQKIKLPLFLMLTAPTLACASGEYDPVIPSLWIDQLEASTQQQTPMSWDAQAWIGTNWNKVYLNTEGQSTSGTTESENQLLYSRPISRLWDIQAGAGYDQNQSASQGWGVIGVQGLAPYFFEVRAALMANDHNVGARFDASYDALITQRLILVPSIKLNAYTNNDEKIGQGSGISSSEVGLRLRYEIRRKFAPYIGVKWNEAYGKTADYIKAENGKASELSAVAGLRIWF</sequence>
<evidence type="ECO:0000313" key="2">
    <source>
        <dbReference type="EMBL" id="KDN95590.1"/>
    </source>
</evidence>
<dbReference type="Pfam" id="PF05275">
    <property type="entry name" value="CopB"/>
    <property type="match status" value="1"/>
</dbReference>
<dbReference type="EMBL" id="JMIU01000001">
    <property type="protein sequence ID" value="KDN95590.1"/>
    <property type="molecule type" value="Genomic_DNA"/>
</dbReference>
<evidence type="ECO:0000256" key="1">
    <source>
        <dbReference type="SAM" id="SignalP"/>
    </source>
</evidence>
<name>A0A066ZZQ5_HYDMR</name>
<evidence type="ECO:0000313" key="3">
    <source>
        <dbReference type="Proteomes" id="UP000027341"/>
    </source>
</evidence>
<organism evidence="2 3">
    <name type="scientific">Hydrogenovibrio marinus</name>
    <dbReference type="NCBI Taxonomy" id="28885"/>
    <lineage>
        <taxon>Bacteria</taxon>
        <taxon>Pseudomonadati</taxon>
        <taxon>Pseudomonadota</taxon>
        <taxon>Gammaproteobacteria</taxon>
        <taxon>Thiotrichales</taxon>
        <taxon>Piscirickettsiaceae</taxon>
        <taxon>Hydrogenovibrio</taxon>
    </lineage>
</organism>
<dbReference type="Proteomes" id="UP000027341">
    <property type="component" value="Unassembled WGS sequence"/>
</dbReference>
<feature type="chain" id="PRO_5001632688" evidence="1">
    <location>
        <begin position="27"/>
        <end position="236"/>
    </location>
</feature>
<dbReference type="STRING" id="28885.EI16_04625"/>
<accession>A0A066ZZQ5</accession>
<dbReference type="GO" id="GO:0009279">
    <property type="term" value="C:cell outer membrane"/>
    <property type="evidence" value="ECO:0007669"/>
    <property type="project" value="InterPro"/>
</dbReference>
<dbReference type="InterPro" id="IPR007939">
    <property type="entry name" value="Cu-R_B_prcur"/>
</dbReference>
<keyword evidence="3" id="KW-1185">Reference proteome</keyword>
<protein>
    <submittedName>
        <fullName evidence="2">Copper resistance protein CopB</fullName>
    </submittedName>
</protein>
<dbReference type="GO" id="GO:0006878">
    <property type="term" value="P:intracellular copper ion homeostasis"/>
    <property type="evidence" value="ECO:0007669"/>
    <property type="project" value="InterPro"/>
</dbReference>
<dbReference type="AlphaFoldDB" id="A0A066ZZQ5"/>
<gene>
    <name evidence="2" type="ORF">EI16_04625</name>
</gene>
<keyword evidence="1" id="KW-0732">Signal</keyword>
<feature type="signal peptide" evidence="1">
    <location>
        <begin position="1"/>
        <end position="26"/>
    </location>
</feature>
<reference evidence="2 3" key="1">
    <citation type="submission" date="2014-04" db="EMBL/GenBank/DDBJ databases">
        <title>Draft genome sequence of Hydrogenovibrio marinus MH-110, a model organism for aerobic H2 metabolism.</title>
        <authorList>
            <person name="Cha H.J."/>
            <person name="Jo B.H."/>
            <person name="Hwang B.H."/>
        </authorList>
    </citation>
    <scope>NUCLEOTIDE SEQUENCE [LARGE SCALE GENOMIC DNA]</scope>
    <source>
        <strain evidence="2 3">MH-110</strain>
    </source>
</reference>